<dbReference type="Gene3D" id="3.30.530.20">
    <property type="match status" value="1"/>
</dbReference>
<keyword evidence="4" id="KW-1185">Reference proteome</keyword>
<comment type="similarity">
    <text evidence="1">Belongs to the AHA1 family.</text>
</comment>
<dbReference type="InterPro" id="IPR013538">
    <property type="entry name" value="ASHA1/2-like_C"/>
</dbReference>
<gene>
    <name evidence="3" type="ORF">ACFORO_35160</name>
</gene>
<dbReference type="InterPro" id="IPR023393">
    <property type="entry name" value="START-like_dom_sf"/>
</dbReference>
<reference evidence="4" key="1">
    <citation type="journal article" date="2019" name="Int. J. Syst. Evol. Microbiol.">
        <title>The Global Catalogue of Microorganisms (GCM) 10K type strain sequencing project: providing services to taxonomists for standard genome sequencing and annotation.</title>
        <authorList>
            <consortium name="The Broad Institute Genomics Platform"/>
            <consortium name="The Broad Institute Genome Sequencing Center for Infectious Disease"/>
            <person name="Wu L."/>
            <person name="Ma J."/>
        </authorList>
    </citation>
    <scope>NUCLEOTIDE SEQUENCE [LARGE SCALE GENOMIC DNA]</scope>
    <source>
        <strain evidence="4">CGMCC 4.7682</strain>
    </source>
</reference>
<sequence>MSVGQTKDAGWQIGVSKTISRSAEEVWDFITSPEGVAIWLGEGVTVHPEPGVGYETADGIRGETRSFREMDRIRLTWQPTGWSHETTLQLAVRASGPGKAMLRIHQERLANAAEREQQRRHWQGVLTELITALA</sequence>
<comment type="caution">
    <text evidence="3">The sequence shown here is derived from an EMBL/GenBank/DDBJ whole genome shotgun (WGS) entry which is preliminary data.</text>
</comment>
<dbReference type="Pfam" id="PF08327">
    <property type="entry name" value="AHSA1"/>
    <property type="match status" value="1"/>
</dbReference>
<evidence type="ECO:0000259" key="2">
    <source>
        <dbReference type="Pfam" id="PF08327"/>
    </source>
</evidence>
<evidence type="ECO:0000256" key="1">
    <source>
        <dbReference type="ARBA" id="ARBA00006817"/>
    </source>
</evidence>
<name>A0ABV7QTT8_9PSEU</name>
<accession>A0ABV7QTT8</accession>
<evidence type="ECO:0000313" key="4">
    <source>
        <dbReference type="Proteomes" id="UP001595764"/>
    </source>
</evidence>
<dbReference type="EMBL" id="JBHRWI010000050">
    <property type="protein sequence ID" value="MFC3515451.1"/>
    <property type="molecule type" value="Genomic_DNA"/>
</dbReference>
<feature type="domain" description="Activator of Hsp90 ATPase homologue 1/2-like C-terminal" evidence="2">
    <location>
        <begin position="22"/>
        <end position="132"/>
    </location>
</feature>
<organism evidence="3 4">
    <name type="scientific">Amycolatopsis halotolerans</name>
    <dbReference type="NCBI Taxonomy" id="330083"/>
    <lineage>
        <taxon>Bacteria</taxon>
        <taxon>Bacillati</taxon>
        <taxon>Actinomycetota</taxon>
        <taxon>Actinomycetes</taxon>
        <taxon>Pseudonocardiales</taxon>
        <taxon>Pseudonocardiaceae</taxon>
        <taxon>Amycolatopsis</taxon>
    </lineage>
</organism>
<evidence type="ECO:0000313" key="3">
    <source>
        <dbReference type="EMBL" id="MFC3515451.1"/>
    </source>
</evidence>
<proteinExistence type="inferred from homology"/>
<protein>
    <submittedName>
        <fullName evidence="3">SRPBCC domain-containing protein</fullName>
    </submittedName>
</protein>
<dbReference type="SUPFAM" id="SSF55961">
    <property type="entry name" value="Bet v1-like"/>
    <property type="match status" value="1"/>
</dbReference>
<dbReference type="Proteomes" id="UP001595764">
    <property type="component" value="Unassembled WGS sequence"/>
</dbReference>
<dbReference type="RefSeq" id="WP_377874196.1">
    <property type="nucleotide sequence ID" value="NZ_JBHMAY010000070.1"/>
</dbReference>